<feature type="transmembrane region" description="Helical" evidence="1">
    <location>
        <begin position="123"/>
        <end position="143"/>
    </location>
</feature>
<dbReference type="RefSeq" id="WP_037238521.1">
    <property type="nucleotide sequence ID" value="NZ_JAEMUK010000014.1"/>
</dbReference>
<dbReference type="AlphaFoldDB" id="A0A8I1GA71"/>
<feature type="transmembrane region" description="Helical" evidence="1">
    <location>
        <begin position="39"/>
        <end position="59"/>
    </location>
</feature>
<evidence type="ECO:0000313" key="2">
    <source>
        <dbReference type="EMBL" id="MBJ7543363.1"/>
    </source>
</evidence>
<feature type="transmembrane region" description="Helical" evidence="1">
    <location>
        <begin position="12"/>
        <end position="33"/>
    </location>
</feature>
<evidence type="ECO:0000313" key="3">
    <source>
        <dbReference type="Proteomes" id="UP000623250"/>
    </source>
</evidence>
<reference evidence="2 3" key="1">
    <citation type="submission" date="2020-12" db="EMBL/GenBank/DDBJ databases">
        <title>Revised draft genomes of Rhodomicrobium vannielii ATCC 17100 and Rhodomicrobium udaipurense JA643.</title>
        <authorList>
            <person name="Conners E.M."/>
            <person name="Davenport E.J."/>
            <person name="Bose A."/>
        </authorList>
    </citation>
    <scope>NUCLEOTIDE SEQUENCE [LARGE SCALE GENOMIC DNA]</scope>
    <source>
        <strain evidence="2 3">JA643</strain>
    </source>
</reference>
<accession>A0A8I1GA71</accession>
<gene>
    <name evidence="2" type="ORF">JDN41_07315</name>
</gene>
<feature type="transmembrane region" description="Helical" evidence="1">
    <location>
        <begin position="149"/>
        <end position="170"/>
    </location>
</feature>
<keyword evidence="1" id="KW-0812">Transmembrane</keyword>
<organism evidence="2 3">
    <name type="scientific">Rhodomicrobium udaipurense</name>
    <dbReference type="NCBI Taxonomy" id="1202716"/>
    <lineage>
        <taxon>Bacteria</taxon>
        <taxon>Pseudomonadati</taxon>
        <taxon>Pseudomonadota</taxon>
        <taxon>Alphaproteobacteria</taxon>
        <taxon>Hyphomicrobiales</taxon>
        <taxon>Hyphomicrobiaceae</taxon>
        <taxon>Rhodomicrobium</taxon>
    </lineage>
</organism>
<sequence>MLQKSAPVKQIPLLAIGGGVVAVLAAIGAYAVATVSEDFTRMLIISYGLAIALLAASSLAMRHLLPQDLRFLALAAGVPAAQVISLLMSLVAFGPDAVPQVAADLIALVVGLVWLFQRPGRAPLLFLLAYQAFALALKTYILFTQDFTLSFIRGVITTILVQILALFVLYDAYLKMKVRTERA</sequence>
<feature type="transmembrane region" description="Helical" evidence="1">
    <location>
        <begin position="71"/>
        <end position="91"/>
    </location>
</feature>
<evidence type="ECO:0000256" key="1">
    <source>
        <dbReference type="SAM" id="Phobius"/>
    </source>
</evidence>
<feature type="transmembrane region" description="Helical" evidence="1">
    <location>
        <begin position="97"/>
        <end position="116"/>
    </location>
</feature>
<protein>
    <submittedName>
        <fullName evidence="2">Uncharacterized protein</fullName>
    </submittedName>
</protein>
<dbReference type="Proteomes" id="UP000623250">
    <property type="component" value="Unassembled WGS sequence"/>
</dbReference>
<comment type="caution">
    <text evidence="2">The sequence shown here is derived from an EMBL/GenBank/DDBJ whole genome shotgun (WGS) entry which is preliminary data.</text>
</comment>
<proteinExistence type="predicted"/>
<dbReference type="EMBL" id="JAEMUK010000014">
    <property type="protein sequence ID" value="MBJ7543363.1"/>
    <property type="molecule type" value="Genomic_DNA"/>
</dbReference>
<keyword evidence="1" id="KW-0472">Membrane</keyword>
<keyword evidence="1" id="KW-1133">Transmembrane helix</keyword>
<keyword evidence="3" id="KW-1185">Reference proteome</keyword>
<name>A0A8I1GA71_9HYPH</name>